<evidence type="ECO:0000256" key="1">
    <source>
        <dbReference type="ARBA" id="ARBA00002190"/>
    </source>
</evidence>
<dbReference type="PANTHER" id="PTHR33217:SF9">
    <property type="entry name" value="MUTATOR FAMILY TRANSPOSASE"/>
    <property type="match status" value="1"/>
</dbReference>
<dbReference type="AlphaFoldDB" id="A0A0W0VK89"/>
<sequence>YPDTRHQRCWFHKMGNVLDKLPKSLLSKAKQQLQAIWMAPTREQAYKEFDRFIRNYQARYPKATGCLQKDKEDLLAFYDFPAEHWVHLRTTNPIESTFASVRHRTYKSKGAFSRTTILTMVFKLCDNAKTHWRKLRGFTKLAEVVRGVKFVNGIREIKQNGSVDEGKAA</sequence>
<evidence type="ECO:0000256" key="6">
    <source>
        <dbReference type="RuleBase" id="RU365089"/>
    </source>
</evidence>
<name>A0A0W0VK89_9GAMM</name>
<comment type="function">
    <text evidence="1 6">Required for the transposition of the insertion element.</text>
</comment>
<dbReference type="RefSeq" id="WP_193391626.1">
    <property type="nucleotide sequence ID" value="NZ_LNYK01000022.1"/>
</dbReference>
<proteinExistence type="inferred from homology"/>
<dbReference type="GO" id="GO:0004803">
    <property type="term" value="F:transposase activity"/>
    <property type="evidence" value="ECO:0007669"/>
    <property type="project" value="UniProtKB-UniRule"/>
</dbReference>
<evidence type="ECO:0000256" key="2">
    <source>
        <dbReference type="ARBA" id="ARBA00010961"/>
    </source>
</evidence>
<dbReference type="InterPro" id="IPR001207">
    <property type="entry name" value="Transposase_mutator"/>
</dbReference>
<evidence type="ECO:0000313" key="8">
    <source>
        <dbReference type="Proteomes" id="UP000054997"/>
    </source>
</evidence>
<feature type="non-terminal residue" evidence="7">
    <location>
        <position position="1"/>
    </location>
</feature>
<evidence type="ECO:0000256" key="5">
    <source>
        <dbReference type="ARBA" id="ARBA00023172"/>
    </source>
</evidence>
<dbReference type="GO" id="GO:0006313">
    <property type="term" value="P:DNA transposition"/>
    <property type="evidence" value="ECO:0007669"/>
    <property type="project" value="UniProtKB-UniRule"/>
</dbReference>
<reference evidence="7 8" key="1">
    <citation type="submission" date="2015-11" db="EMBL/GenBank/DDBJ databases">
        <title>Genomic analysis of 38 Legionella species identifies large and diverse effector repertoires.</title>
        <authorList>
            <person name="Burstein D."/>
            <person name="Amaro F."/>
            <person name="Zusman T."/>
            <person name="Lifshitz Z."/>
            <person name="Cohen O."/>
            <person name="Gilbert J.A."/>
            <person name="Pupko T."/>
            <person name="Shuman H.A."/>
            <person name="Segal G."/>
        </authorList>
    </citation>
    <scope>NUCLEOTIDE SEQUENCE [LARGE SCALE GENOMIC DNA]</scope>
    <source>
        <strain evidence="7 8">ATCC 49505</strain>
    </source>
</reference>
<dbReference type="PATRIC" id="fig|45068.5.peg.1780"/>
<evidence type="ECO:0000313" key="7">
    <source>
        <dbReference type="EMBL" id="KTD20532.1"/>
    </source>
</evidence>
<dbReference type="EMBL" id="LNYK01000022">
    <property type="protein sequence ID" value="KTD20532.1"/>
    <property type="molecule type" value="Genomic_DNA"/>
</dbReference>
<gene>
    <name evidence="7" type="ORF">Llon_1643</name>
</gene>
<protein>
    <recommendedName>
        <fullName evidence="6">Mutator family transposase</fullName>
    </recommendedName>
</protein>
<keyword evidence="8" id="KW-1185">Reference proteome</keyword>
<keyword evidence="5 6" id="KW-0233">DNA recombination</keyword>
<dbReference type="PANTHER" id="PTHR33217">
    <property type="entry name" value="TRANSPOSASE FOR INSERTION SEQUENCE ELEMENT IS1081"/>
    <property type="match status" value="1"/>
</dbReference>
<dbReference type="GO" id="GO:0003677">
    <property type="term" value="F:DNA binding"/>
    <property type="evidence" value="ECO:0007669"/>
    <property type="project" value="UniProtKB-UniRule"/>
</dbReference>
<keyword evidence="6" id="KW-0814">Transposable element</keyword>
<accession>A0A0W0VK89</accession>
<dbReference type="Proteomes" id="UP000054997">
    <property type="component" value="Unassembled WGS sequence"/>
</dbReference>
<evidence type="ECO:0000256" key="4">
    <source>
        <dbReference type="ARBA" id="ARBA00023125"/>
    </source>
</evidence>
<comment type="similarity">
    <text evidence="2 6">Belongs to the transposase mutator family.</text>
</comment>
<keyword evidence="3 6" id="KW-0815">Transposition</keyword>
<dbReference type="Pfam" id="PF00872">
    <property type="entry name" value="Transposase_mut"/>
    <property type="match status" value="1"/>
</dbReference>
<evidence type="ECO:0000256" key="3">
    <source>
        <dbReference type="ARBA" id="ARBA00022578"/>
    </source>
</evidence>
<comment type="caution">
    <text evidence="7">The sequence shown here is derived from an EMBL/GenBank/DDBJ whole genome shotgun (WGS) entry which is preliminary data.</text>
</comment>
<keyword evidence="4 6" id="KW-0238">DNA-binding</keyword>
<organism evidence="7 8">
    <name type="scientific">Legionella londiniensis</name>
    <dbReference type="NCBI Taxonomy" id="45068"/>
    <lineage>
        <taxon>Bacteria</taxon>
        <taxon>Pseudomonadati</taxon>
        <taxon>Pseudomonadota</taxon>
        <taxon>Gammaproteobacteria</taxon>
        <taxon>Legionellales</taxon>
        <taxon>Legionellaceae</taxon>
        <taxon>Legionella</taxon>
    </lineage>
</organism>